<evidence type="ECO:0000256" key="2">
    <source>
        <dbReference type="ARBA" id="ARBA00005992"/>
    </source>
</evidence>
<dbReference type="GO" id="GO:0018104">
    <property type="term" value="P:peptidoglycan-protein cross-linking"/>
    <property type="evidence" value="ECO:0007669"/>
    <property type="project" value="TreeGrafter"/>
</dbReference>
<dbReference type="EMBL" id="SWLG01000012">
    <property type="protein sequence ID" value="TLS36161.1"/>
    <property type="molecule type" value="Genomic_DNA"/>
</dbReference>
<comment type="caution">
    <text evidence="11">The sequence shown here is derived from an EMBL/GenBank/DDBJ whole genome shotgun (WGS) entry which is preliminary data.</text>
</comment>
<keyword evidence="7 9" id="KW-0573">Peptidoglycan synthesis</keyword>
<dbReference type="GO" id="GO:0016757">
    <property type="term" value="F:glycosyltransferase activity"/>
    <property type="evidence" value="ECO:0007669"/>
    <property type="project" value="UniProtKB-KW"/>
</dbReference>
<dbReference type="AlphaFoldDB" id="A0A5R9EZ96"/>
<dbReference type="PANTHER" id="PTHR30582">
    <property type="entry name" value="L,D-TRANSPEPTIDASE"/>
    <property type="match status" value="1"/>
</dbReference>
<dbReference type="GO" id="GO:0008360">
    <property type="term" value="P:regulation of cell shape"/>
    <property type="evidence" value="ECO:0007669"/>
    <property type="project" value="UniProtKB-UniRule"/>
</dbReference>
<dbReference type="UniPathway" id="UPA00219"/>
<keyword evidence="5" id="KW-0378">Hydrolase</keyword>
<name>A0A5R9EZ96_9BACL</name>
<evidence type="ECO:0000256" key="1">
    <source>
        <dbReference type="ARBA" id="ARBA00004752"/>
    </source>
</evidence>
<dbReference type="PROSITE" id="PS52029">
    <property type="entry name" value="LD_TPASE"/>
    <property type="match status" value="1"/>
</dbReference>
<comment type="similarity">
    <text evidence="2">Belongs to the YkuD family.</text>
</comment>
<feature type="domain" description="L,D-TPase catalytic" evidence="10">
    <location>
        <begin position="31"/>
        <end position="140"/>
    </location>
</feature>
<keyword evidence="4" id="KW-0808">Transferase</keyword>
<proteinExistence type="inferred from homology"/>
<dbReference type="Pfam" id="PF01471">
    <property type="entry name" value="PG_binding_1"/>
    <property type="match status" value="1"/>
</dbReference>
<feature type="active site" description="Nucleophile" evidence="9">
    <location>
        <position position="116"/>
    </location>
</feature>
<evidence type="ECO:0000313" key="11">
    <source>
        <dbReference type="EMBL" id="TLS36161.1"/>
    </source>
</evidence>
<dbReference type="Proteomes" id="UP000308230">
    <property type="component" value="Unassembled WGS sequence"/>
</dbReference>
<evidence type="ECO:0000313" key="12">
    <source>
        <dbReference type="Proteomes" id="UP000308230"/>
    </source>
</evidence>
<dbReference type="Pfam" id="PF03734">
    <property type="entry name" value="YkuD"/>
    <property type="match status" value="1"/>
</dbReference>
<dbReference type="GO" id="GO:0071972">
    <property type="term" value="F:peptidoglycan L,D-transpeptidase activity"/>
    <property type="evidence" value="ECO:0007669"/>
    <property type="project" value="TreeGrafter"/>
</dbReference>
<evidence type="ECO:0000256" key="5">
    <source>
        <dbReference type="ARBA" id="ARBA00022801"/>
    </source>
</evidence>
<keyword evidence="8 9" id="KW-0961">Cell wall biogenesis/degradation</keyword>
<keyword evidence="3" id="KW-0328">Glycosyltransferase</keyword>
<dbReference type="InterPro" id="IPR005490">
    <property type="entry name" value="LD_TPept_cat_dom"/>
</dbReference>
<dbReference type="InterPro" id="IPR002477">
    <property type="entry name" value="Peptidoglycan-bd-like"/>
</dbReference>
<evidence type="ECO:0000256" key="7">
    <source>
        <dbReference type="ARBA" id="ARBA00022984"/>
    </source>
</evidence>
<protein>
    <recommendedName>
        <fullName evidence="10">L,D-TPase catalytic domain-containing protein</fullName>
    </recommendedName>
</protein>
<keyword evidence="12" id="KW-1185">Reference proteome</keyword>
<dbReference type="InterPro" id="IPR050979">
    <property type="entry name" value="LD-transpeptidase"/>
</dbReference>
<dbReference type="Gene3D" id="2.40.440.10">
    <property type="entry name" value="L,D-transpeptidase catalytic domain-like"/>
    <property type="match status" value="1"/>
</dbReference>
<dbReference type="InterPro" id="IPR036366">
    <property type="entry name" value="PGBDSf"/>
</dbReference>
<accession>A0A5R9EZ96</accession>
<dbReference type="SUPFAM" id="SSF47090">
    <property type="entry name" value="PGBD-like"/>
    <property type="match status" value="1"/>
</dbReference>
<dbReference type="OrthoDB" id="9787225at2"/>
<evidence type="ECO:0000256" key="3">
    <source>
        <dbReference type="ARBA" id="ARBA00022676"/>
    </source>
</evidence>
<comment type="pathway">
    <text evidence="1 9">Cell wall biogenesis; peptidoglycan biosynthesis.</text>
</comment>
<evidence type="ECO:0000256" key="9">
    <source>
        <dbReference type="PROSITE-ProRule" id="PRU01373"/>
    </source>
</evidence>
<dbReference type="SUPFAM" id="SSF141523">
    <property type="entry name" value="L,D-transpeptidase catalytic domain-like"/>
    <property type="match status" value="1"/>
</dbReference>
<sequence length="219" mass="24225">MKRRTVILATVLICFLLISPYQVLGNEKGNFRIYVDLWTNQLFVIKKEKVIRKFNIAPGNENSPTPIGIFEVTDKSKSWGGGFGTRWLGLNVPWGKFGIHGTNRPELIGRNVSSGCVRMRNKDVEQLYEMVPVGTKVEIAGPILGEGKGELKSLSVGSKGNLVQLVQQRLKAAGYYHGNADGVFGNGTKQAVKKYQKENNLPQTGSITSVEYRELGLLE</sequence>
<keyword evidence="6 9" id="KW-0133">Cell shape</keyword>
<evidence type="ECO:0000256" key="6">
    <source>
        <dbReference type="ARBA" id="ARBA00022960"/>
    </source>
</evidence>
<feature type="active site" description="Proton donor/acceptor" evidence="9">
    <location>
        <position position="100"/>
    </location>
</feature>
<gene>
    <name evidence="11" type="ORF">FCL54_16115</name>
</gene>
<dbReference type="Gene3D" id="1.10.101.10">
    <property type="entry name" value="PGBD-like superfamily/PGBD"/>
    <property type="match status" value="1"/>
</dbReference>
<evidence type="ECO:0000256" key="8">
    <source>
        <dbReference type="ARBA" id="ARBA00023316"/>
    </source>
</evidence>
<dbReference type="InterPro" id="IPR036365">
    <property type="entry name" value="PGBD-like_sf"/>
</dbReference>
<organism evidence="11 12">
    <name type="scientific">Exobacillus caeni</name>
    <dbReference type="NCBI Taxonomy" id="2574798"/>
    <lineage>
        <taxon>Bacteria</taxon>
        <taxon>Bacillati</taxon>
        <taxon>Bacillota</taxon>
        <taxon>Bacilli</taxon>
        <taxon>Bacillales</taxon>
        <taxon>Guptibacillaceae</taxon>
        <taxon>Exobacillus</taxon>
    </lineage>
</organism>
<dbReference type="PANTHER" id="PTHR30582:SF24">
    <property type="entry name" value="L,D-TRANSPEPTIDASE ERFK_SRFK-RELATED"/>
    <property type="match status" value="1"/>
</dbReference>
<dbReference type="CDD" id="cd16913">
    <property type="entry name" value="YkuD_like"/>
    <property type="match status" value="1"/>
</dbReference>
<dbReference type="RefSeq" id="WP_138127771.1">
    <property type="nucleotide sequence ID" value="NZ_SWLG01000012.1"/>
</dbReference>
<dbReference type="InterPro" id="IPR038063">
    <property type="entry name" value="Transpep_catalytic_dom"/>
</dbReference>
<evidence type="ECO:0000259" key="10">
    <source>
        <dbReference type="PROSITE" id="PS52029"/>
    </source>
</evidence>
<evidence type="ECO:0000256" key="4">
    <source>
        <dbReference type="ARBA" id="ARBA00022679"/>
    </source>
</evidence>
<dbReference type="GO" id="GO:0071555">
    <property type="term" value="P:cell wall organization"/>
    <property type="evidence" value="ECO:0007669"/>
    <property type="project" value="UniProtKB-UniRule"/>
</dbReference>
<dbReference type="GO" id="GO:0005576">
    <property type="term" value="C:extracellular region"/>
    <property type="evidence" value="ECO:0007669"/>
    <property type="project" value="TreeGrafter"/>
</dbReference>
<reference evidence="11 12" key="1">
    <citation type="submission" date="2019-04" db="EMBL/GenBank/DDBJ databases">
        <title>Bacillus caeni sp. nov., a bacterium isolated from mangrove sediment.</title>
        <authorList>
            <person name="Huang H."/>
            <person name="Mo K."/>
            <person name="Hu Y."/>
        </authorList>
    </citation>
    <scope>NUCLEOTIDE SEQUENCE [LARGE SCALE GENOMIC DNA]</scope>
    <source>
        <strain evidence="11 12">HB172195</strain>
    </source>
</reference>